<dbReference type="HAMAP" id="MF_00163">
    <property type="entry name" value="Pep_deformylase"/>
    <property type="match status" value="1"/>
</dbReference>
<keyword evidence="2" id="KW-0378">Hydrolase</keyword>
<dbReference type="InterPro" id="IPR036821">
    <property type="entry name" value="Peptide_deformylase_sf"/>
</dbReference>
<comment type="catalytic activity">
    <reaction evidence="2">
        <text>N-terminal N-formyl-L-methionyl-[peptide] + H2O = N-terminal L-methionyl-[peptide] + formate</text>
        <dbReference type="Rhea" id="RHEA:24420"/>
        <dbReference type="Rhea" id="RHEA-COMP:10639"/>
        <dbReference type="Rhea" id="RHEA-COMP:10640"/>
        <dbReference type="ChEBI" id="CHEBI:15377"/>
        <dbReference type="ChEBI" id="CHEBI:15740"/>
        <dbReference type="ChEBI" id="CHEBI:49298"/>
        <dbReference type="ChEBI" id="CHEBI:64731"/>
        <dbReference type="EC" id="3.5.1.88"/>
    </reaction>
</comment>
<reference evidence="3 4" key="1">
    <citation type="journal article" date="2016" name="Nat. Commun.">
        <title>Thousands of microbial genomes shed light on interconnected biogeochemical processes in an aquifer system.</title>
        <authorList>
            <person name="Anantharaman K."/>
            <person name="Brown C.T."/>
            <person name="Hug L.A."/>
            <person name="Sharon I."/>
            <person name="Castelle C.J."/>
            <person name="Probst A.J."/>
            <person name="Thomas B.C."/>
            <person name="Singh A."/>
            <person name="Wilkins M.J."/>
            <person name="Karaoz U."/>
            <person name="Brodie E.L."/>
            <person name="Williams K.H."/>
            <person name="Hubbard S.S."/>
            <person name="Banfield J.F."/>
        </authorList>
    </citation>
    <scope>NUCLEOTIDE SEQUENCE [LARGE SCALE GENOMIC DNA]</scope>
</reference>
<name>A0A1G1VS31_9BACT</name>
<organism evidence="3 4">
    <name type="scientific">Candidatus Chisholmbacteria bacterium RIFCSPHIGHO2_01_FULL_52_32</name>
    <dbReference type="NCBI Taxonomy" id="1797591"/>
    <lineage>
        <taxon>Bacteria</taxon>
        <taxon>Candidatus Chisholmiibacteriota</taxon>
    </lineage>
</organism>
<dbReference type="AlphaFoldDB" id="A0A1G1VS31"/>
<dbReference type="InterPro" id="IPR023635">
    <property type="entry name" value="Peptide_deformylase"/>
</dbReference>
<dbReference type="GO" id="GO:0042586">
    <property type="term" value="F:peptide deformylase activity"/>
    <property type="evidence" value="ECO:0007669"/>
    <property type="project" value="UniProtKB-UniRule"/>
</dbReference>
<comment type="similarity">
    <text evidence="1 2">Belongs to the polypeptide deformylase family.</text>
</comment>
<dbReference type="Gene3D" id="3.90.45.10">
    <property type="entry name" value="Peptide deformylase"/>
    <property type="match status" value="1"/>
</dbReference>
<sequence length="193" mass="21804">MKKILTVPNPILRQTSKTIQSIDRKTQRLIKDLGDTLQSRSPRGVGLSAVQIGKTLRVFAILLPPSGDPEDKEKPILQIIINPEIIEASPELTLGPNKEKPTLEGCLSIPGFWGPVYRHRWVTVKYSTLIPKPYALRKRSETLIDFPSRVFQHELDHLNGILFTDRSVKDNLPIYEAKGEKLEEVSLAYAPLF</sequence>
<feature type="binding site" evidence="2">
    <location>
        <position position="106"/>
    </location>
    <ligand>
        <name>Fe cation</name>
        <dbReference type="ChEBI" id="CHEBI:24875"/>
    </ligand>
</feature>
<feature type="binding site" evidence="2">
    <location>
        <position position="157"/>
    </location>
    <ligand>
        <name>Fe cation</name>
        <dbReference type="ChEBI" id="CHEBI:24875"/>
    </ligand>
</feature>
<evidence type="ECO:0000313" key="3">
    <source>
        <dbReference type="EMBL" id="OGY18199.1"/>
    </source>
</evidence>
<proteinExistence type="inferred from homology"/>
<comment type="function">
    <text evidence="2">Removes the formyl group from the N-terminal Met of newly synthesized proteins. Requires at least a dipeptide for an efficient rate of reaction. N-terminal L-methionine is a prerequisite for activity but the enzyme has broad specificity at other positions.</text>
</comment>
<dbReference type="PANTHER" id="PTHR10458">
    <property type="entry name" value="PEPTIDE DEFORMYLASE"/>
    <property type="match status" value="1"/>
</dbReference>
<keyword evidence="2" id="KW-0408">Iron</keyword>
<dbReference type="PIRSF" id="PIRSF004749">
    <property type="entry name" value="Pep_def"/>
    <property type="match status" value="1"/>
</dbReference>
<feature type="binding site" evidence="2">
    <location>
        <position position="153"/>
    </location>
    <ligand>
        <name>Fe cation</name>
        <dbReference type="ChEBI" id="CHEBI:24875"/>
    </ligand>
</feature>
<dbReference type="CDD" id="cd00487">
    <property type="entry name" value="Pep_deformylase"/>
    <property type="match status" value="1"/>
</dbReference>
<dbReference type="Proteomes" id="UP000179233">
    <property type="component" value="Unassembled WGS sequence"/>
</dbReference>
<dbReference type="EC" id="3.5.1.88" evidence="2"/>
<gene>
    <name evidence="2" type="primary">def</name>
    <name evidence="3" type="ORF">A2786_01630</name>
</gene>
<feature type="active site" evidence="2">
    <location>
        <position position="154"/>
    </location>
</feature>
<evidence type="ECO:0000313" key="4">
    <source>
        <dbReference type="Proteomes" id="UP000179233"/>
    </source>
</evidence>
<dbReference type="GO" id="GO:0046872">
    <property type="term" value="F:metal ion binding"/>
    <property type="evidence" value="ECO:0007669"/>
    <property type="project" value="UniProtKB-KW"/>
</dbReference>
<dbReference type="EMBL" id="MHCJ01000003">
    <property type="protein sequence ID" value="OGY18199.1"/>
    <property type="molecule type" value="Genomic_DNA"/>
</dbReference>
<protein>
    <recommendedName>
        <fullName evidence="2">Peptide deformylase</fullName>
        <shortName evidence="2">PDF</shortName>
        <ecNumber evidence="2">3.5.1.88</ecNumber>
    </recommendedName>
    <alternativeName>
        <fullName evidence="2">Polypeptide deformylase</fullName>
    </alternativeName>
</protein>
<keyword evidence="2" id="KW-0648">Protein biosynthesis</keyword>
<dbReference type="GO" id="GO:0006412">
    <property type="term" value="P:translation"/>
    <property type="evidence" value="ECO:0007669"/>
    <property type="project" value="UniProtKB-UniRule"/>
</dbReference>
<keyword evidence="2" id="KW-0479">Metal-binding</keyword>
<dbReference type="Pfam" id="PF01327">
    <property type="entry name" value="Pep_deformylase"/>
    <property type="match status" value="1"/>
</dbReference>
<comment type="cofactor">
    <cofactor evidence="2">
        <name>Fe(2+)</name>
        <dbReference type="ChEBI" id="CHEBI:29033"/>
    </cofactor>
    <text evidence="2">Binds 1 Fe(2+) ion.</text>
</comment>
<dbReference type="SUPFAM" id="SSF56420">
    <property type="entry name" value="Peptide deformylase"/>
    <property type="match status" value="1"/>
</dbReference>
<evidence type="ECO:0000256" key="2">
    <source>
        <dbReference type="HAMAP-Rule" id="MF_00163"/>
    </source>
</evidence>
<dbReference type="PRINTS" id="PR01576">
    <property type="entry name" value="PDEFORMYLASE"/>
</dbReference>
<dbReference type="PANTHER" id="PTHR10458:SF22">
    <property type="entry name" value="PEPTIDE DEFORMYLASE"/>
    <property type="match status" value="1"/>
</dbReference>
<comment type="caution">
    <text evidence="3">The sequence shown here is derived from an EMBL/GenBank/DDBJ whole genome shotgun (WGS) entry which is preliminary data.</text>
</comment>
<accession>A0A1G1VS31</accession>
<evidence type="ECO:0000256" key="1">
    <source>
        <dbReference type="ARBA" id="ARBA00010759"/>
    </source>
</evidence>
<dbReference type="NCBIfam" id="TIGR00079">
    <property type="entry name" value="pept_deformyl"/>
    <property type="match status" value="1"/>
</dbReference>